<evidence type="ECO:0000313" key="6">
    <source>
        <dbReference type="Proteomes" id="UP000287651"/>
    </source>
</evidence>
<evidence type="ECO:0000256" key="1">
    <source>
        <dbReference type="ARBA" id="ARBA00005510"/>
    </source>
</evidence>
<dbReference type="Gene3D" id="4.10.280.10">
    <property type="entry name" value="Helix-loop-helix DNA-binding domain"/>
    <property type="match status" value="1"/>
</dbReference>
<feature type="compositionally biased region" description="Basic and acidic residues" evidence="4">
    <location>
        <begin position="110"/>
        <end position="126"/>
    </location>
</feature>
<evidence type="ECO:0000256" key="3">
    <source>
        <dbReference type="ARBA" id="ARBA00023163"/>
    </source>
</evidence>
<gene>
    <name evidence="5" type="ORF">B296_00031341</name>
</gene>
<sequence length="344" mass="37335">METIEDAETRDSSNTPAYGSADESKQTRNQGFTSHESSSKEEHSAMQVKPVAPWKSRKRLMESVSRSSGEEDEMGRAQRSSRRAELTVKVDGKSGEQKPGTPTTPRSKHSATEQRRRCKINDRFWKIDQVSSNRAPRGGIADPPNLTKNGPQSGLLFAGKFVDSSIPRAPTSLSNAHNLAEADMSLVPMQSNYYAAVGSGSGFMQPQERLISDSDNLASQTQSEWQSSSCMADCTVSNDMLNELEELTIDEGTIRISSVYTQGLLTAVSQAVASAGVDMSQASISVQINLARRASRRTTTTNMSSAKDHFDHSPINQVIGDSGGPESNVEGSEQAPKRQRVDTS</sequence>
<dbReference type="Proteomes" id="UP000287651">
    <property type="component" value="Unassembled WGS sequence"/>
</dbReference>
<dbReference type="PANTHER" id="PTHR46412:SF19">
    <property type="entry name" value="BHLH DOMAIN-CONTAINING PROTEIN"/>
    <property type="match status" value="1"/>
</dbReference>
<feature type="compositionally biased region" description="Basic and acidic residues" evidence="4">
    <location>
        <begin position="335"/>
        <end position="344"/>
    </location>
</feature>
<evidence type="ECO:0000256" key="4">
    <source>
        <dbReference type="SAM" id="MobiDB-lite"/>
    </source>
</evidence>
<dbReference type="AlphaFoldDB" id="A0A426Z1Z7"/>
<dbReference type="GO" id="GO:0046983">
    <property type="term" value="F:protein dimerization activity"/>
    <property type="evidence" value="ECO:0007669"/>
    <property type="project" value="InterPro"/>
</dbReference>
<feature type="region of interest" description="Disordered" evidence="4">
    <location>
        <begin position="294"/>
        <end position="344"/>
    </location>
</feature>
<comment type="similarity">
    <text evidence="1">Belongs to the bHLH protein family.</text>
</comment>
<keyword evidence="2" id="KW-0805">Transcription regulation</keyword>
<keyword evidence="3" id="KW-0804">Transcription</keyword>
<comment type="caution">
    <text evidence="5">The sequence shown here is derived from an EMBL/GenBank/DDBJ whole genome shotgun (WGS) entry which is preliminary data.</text>
</comment>
<dbReference type="InterPro" id="IPR044295">
    <property type="entry name" value="BIM1/2/3"/>
</dbReference>
<proteinExistence type="inferred from homology"/>
<dbReference type="GO" id="GO:0003700">
    <property type="term" value="F:DNA-binding transcription factor activity"/>
    <property type="evidence" value="ECO:0007669"/>
    <property type="project" value="InterPro"/>
</dbReference>
<name>A0A426Z1Z7_ENSVE</name>
<organism evidence="5 6">
    <name type="scientific">Ensete ventricosum</name>
    <name type="common">Abyssinian banana</name>
    <name type="synonym">Musa ensete</name>
    <dbReference type="NCBI Taxonomy" id="4639"/>
    <lineage>
        <taxon>Eukaryota</taxon>
        <taxon>Viridiplantae</taxon>
        <taxon>Streptophyta</taxon>
        <taxon>Embryophyta</taxon>
        <taxon>Tracheophyta</taxon>
        <taxon>Spermatophyta</taxon>
        <taxon>Magnoliopsida</taxon>
        <taxon>Liliopsida</taxon>
        <taxon>Zingiberales</taxon>
        <taxon>Musaceae</taxon>
        <taxon>Ensete</taxon>
    </lineage>
</organism>
<reference evidence="5 6" key="1">
    <citation type="journal article" date="2014" name="Agronomy (Basel)">
        <title>A Draft Genome Sequence for Ensete ventricosum, the Drought-Tolerant Tree Against Hunger.</title>
        <authorList>
            <person name="Harrison J."/>
            <person name="Moore K.A."/>
            <person name="Paszkiewicz K."/>
            <person name="Jones T."/>
            <person name="Grant M."/>
            <person name="Ambacheew D."/>
            <person name="Muzemil S."/>
            <person name="Studholme D.J."/>
        </authorList>
    </citation>
    <scope>NUCLEOTIDE SEQUENCE [LARGE SCALE GENOMIC DNA]</scope>
</reference>
<dbReference type="GO" id="GO:0006351">
    <property type="term" value="P:DNA-templated transcription"/>
    <property type="evidence" value="ECO:0007669"/>
    <property type="project" value="InterPro"/>
</dbReference>
<accession>A0A426Z1Z7</accession>
<dbReference type="InterPro" id="IPR036638">
    <property type="entry name" value="HLH_DNA-bd_sf"/>
</dbReference>
<dbReference type="PANTHER" id="PTHR46412">
    <property type="entry name" value="BES1-INTERACTING MYC-LIKE PROTEIN"/>
    <property type="match status" value="1"/>
</dbReference>
<dbReference type="EMBL" id="AMZH03008901">
    <property type="protein sequence ID" value="RRT57996.1"/>
    <property type="molecule type" value="Genomic_DNA"/>
</dbReference>
<evidence type="ECO:0000313" key="5">
    <source>
        <dbReference type="EMBL" id="RRT57996.1"/>
    </source>
</evidence>
<feature type="compositionally biased region" description="Basic and acidic residues" evidence="4">
    <location>
        <begin position="82"/>
        <end position="96"/>
    </location>
</feature>
<protein>
    <recommendedName>
        <fullName evidence="7">BHLH domain-containing protein</fullName>
    </recommendedName>
</protein>
<feature type="region of interest" description="Disordered" evidence="4">
    <location>
        <begin position="1"/>
        <end position="152"/>
    </location>
</feature>
<evidence type="ECO:0000256" key="2">
    <source>
        <dbReference type="ARBA" id="ARBA00023015"/>
    </source>
</evidence>
<evidence type="ECO:0008006" key="7">
    <source>
        <dbReference type="Google" id="ProtNLM"/>
    </source>
</evidence>